<evidence type="ECO:0000256" key="2">
    <source>
        <dbReference type="SAM" id="MobiDB-lite"/>
    </source>
</evidence>
<dbReference type="AlphaFoldDB" id="A0A8H6Z4Y6"/>
<organism evidence="4 5">
    <name type="scientific">Mycena sanguinolenta</name>
    <dbReference type="NCBI Taxonomy" id="230812"/>
    <lineage>
        <taxon>Eukaryota</taxon>
        <taxon>Fungi</taxon>
        <taxon>Dikarya</taxon>
        <taxon>Basidiomycota</taxon>
        <taxon>Agaricomycotina</taxon>
        <taxon>Agaricomycetes</taxon>
        <taxon>Agaricomycetidae</taxon>
        <taxon>Agaricales</taxon>
        <taxon>Marasmiineae</taxon>
        <taxon>Mycenaceae</taxon>
        <taxon>Mycena</taxon>
    </lineage>
</organism>
<feature type="region of interest" description="Disordered" evidence="2">
    <location>
        <begin position="1"/>
        <end position="113"/>
    </location>
</feature>
<name>A0A8H6Z4Y6_9AGAR</name>
<proteinExistence type="predicted"/>
<reference evidence="4" key="1">
    <citation type="submission" date="2020-05" db="EMBL/GenBank/DDBJ databases">
        <title>Mycena genomes resolve the evolution of fungal bioluminescence.</title>
        <authorList>
            <person name="Tsai I.J."/>
        </authorList>
    </citation>
    <scope>NUCLEOTIDE SEQUENCE</scope>
    <source>
        <strain evidence="4">160909Yilan</strain>
    </source>
</reference>
<dbReference type="EMBL" id="JACAZH010000004">
    <property type="protein sequence ID" value="KAF7370441.1"/>
    <property type="molecule type" value="Genomic_DNA"/>
</dbReference>
<dbReference type="GO" id="GO:0007165">
    <property type="term" value="P:signal transduction"/>
    <property type="evidence" value="ECO:0007669"/>
    <property type="project" value="InterPro"/>
</dbReference>
<accession>A0A8H6Z4Y6</accession>
<evidence type="ECO:0000313" key="4">
    <source>
        <dbReference type="EMBL" id="KAF7370441.1"/>
    </source>
</evidence>
<evidence type="ECO:0000256" key="1">
    <source>
        <dbReference type="SAM" id="Coils"/>
    </source>
</evidence>
<dbReference type="Proteomes" id="UP000623467">
    <property type="component" value="Unassembled WGS sequence"/>
</dbReference>
<feature type="compositionally biased region" description="Low complexity" evidence="2">
    <location>
        <begin position="482"/>
        <end position="498"/>
    </location>
</feature>
<sequence length="614" mass="67681">MLFTRNSPVIDPYTPVPKAPRGRATSNATRLRSASVSLVPEQAAHTDRTSKRHTYHALQSLPPPGRAATWDRVVSSPCPNEAYARDQAPRHNQTPIPLGDNLPLRPPRQLQNSNPRTLLRTLNTLLDCRSQRIPDFLDVDHLMALHERDLMERDQRDAIKLKARNDRAQDSVVCSGLTVFGSSLREATMFASSSTVLGGYEHDLPIVVFRCVKELCRHGFHPPKQSKPDRERLLALIGAFDSEPLFGTTTPLNSPYELREIYALLNTYLFALPEPILSSEMFEAIWAWCVLPSLRNTDFLEDDTRLGRHAPTDAAIQIAQILLRLLPLPNFSLIVYMMGFFQRLPHMVHEDVGRAVFAGSHAKASNASDGRAERAGDNAAVPEEDGDSSTVDSSPAAPRSRADAEFTPRAGPVHGGESSRGPFIRLPSDGLFEKAIGTESDTSSISSSVALGERLLDVTLELAEEAERDESRWNSHAILPRSAESVSDNASSASGDSGYVSPEEAHDTPPSPQPPEDPEMSHLQALRRISLLERELERCDAAVAEAISETFKAREASQGTRGQLDQRAADDWNAVVKADTEVLKRQLAEAQRERDAALQLVEDIKKVMQMGSRG</sequence>
<feature type="coiled-coil region" evidence="1">
    <location>
        <begin position="573"/>
        <end position="607"/>
    </location>
</feature>
<evidence type="ECO:0000313" key="5">
    <source>
        <dbReference type="Proteomes" id="UP000623467"/>
    </source>
</evidence>
<dbReference type="InterPro" id="IPR008936">
    <property type="entry name" value="Rho_GTPase_activation_prot"/>
</dbReference>
<dbReference type="Pfam" id="PF00620">
    <property type="entry name" value="RhoGAP"/>
    <property type="match status" value="1"/>
</dbReference>
<dbReference type="PROSITE" id="PS50238">
    <property type="entry name" value="RHOGAP"/>
    <property type="match status" value="1"/>
</dbReference>
<gene>
    <name evidence="4" type="ORF">MSAN_00675800</name>
</gene>
<comment type="caution">
    <text evidence="4">The sequence shown here is derived from an EMBL/GenBank/DDBJ whole genome shotgun (WGS) entry which is preliminary data.</text>
</comment>
<evidence type="ECO:0000259" key="3">
    <source>
        <dbReference type="PROSITE" id="PS50238"/>
    </source>
</evidence>
<feature type="region of interest" description="Disordered" evidence="2">
    <location>
        <begin position="366"/>
        <end position="426"/>
    </location>
</feature>
<protein>
    <submittedName>
        <fullName evidence="4">Rho-GAP domain-containing protein</fullName>
    </submittedName>
</protein>
<feature type="compositionally biased region" description="Polar residues" evidence="2">
    <location>
        <begin position="24"/>
        <end position="36"/>
    </location>
</feature>
<keyword evidence="5" id="KW-1185">Reference proteome</keyword>
<dbReference type="SUPFAM" id="SSF48350">
    <property type="entry name" value="GTPase activation domain, GAP"/>
    <property type="match status" value="1"/>
</dbReference>
<dbReference type="InterPro" id="IPR000198">
    <property type="entry name" value="RhoGAP_dom"/>
</dbReference>
<dbReference type="Gene3D" id="1.10.555.10">
    <property type="entry name" value="Rho GTPase activation protein"/>
    <property type="match status" value="1"/>
</dbReference>
<feature type="domain" description="Rho-GAP" evidence="3">
    <location>
        <begin position="182"/>
        <end position="406"/>
    </location>
</feature>
<dbReference type="OrthoDB" id="79452at2759"/>
<keyword evidence="1" id="KW-0175">Coiled coil</keyword>
<feature type="region of interest" description="Disordered" evidence="2">
    <location>
        <begin position="482"/>
        <end position="520"/>
    </location>
</feature>